<keyword evidence="10" id="KW-1185">Reference proteome</keyword>
<dbReference type="OrthoDB" id="427280at2759"/>
<organism evidence="9 10">
    <name type="scientific">Dioscorea zingiberensis</name>
    <dbReference type="NCBI Taxonomy" id="325984"/>
    <lineage>
        <taxon>Eukaryota</taxon>
        <taxon>Viridiplantae</taxon>
        <taxon>Streptophyta</taxon>
        <taxon>Embryophyta</taxon>
        <taxon>Tracheophyta</taxon>
        <taxon>Spermatophyta</taxon>
        <taxon>Magnoliopsida</taxon>
        <taxon>Liliopsida</taxon>
        <taxon>Dioscoreales</taxon>
        <taxon>Dioscoreaceae</taxon>
        <taxon>Dioscorea</taxon>
    </lineage>
</organism>
<gene>
    <name evidence="9" type="ORF">J5N97_021141</name>
</gene>
<dbReference type="Proteomes" id="UP001085076">
    <property type="component" value="Miscellaneous, Linkage group lg05"/>
</dbReference>
<accession>A0A9D5CIG5</accession>
<dbReference type="AlphaFoldDB" id="A0A9D5CIG5"/>
<protein>
    <recommendedName>
        <fullName evidence="4">protein disulfide-isomerase</fullName>
        <ecNumber evidence="4">5.3.4.1</ecNumber>
    </recommendedName>
</protein>
<comment type="caution">
    <text evidence="9">The sequence shown here is derived from an EMBL/GenBank/DDBJ whole genome shotgun (WGS) entry which is preliminary data.</text>
</comment>
<comment type="catalytic activity">
    <reaction evidence="1">
        <text>Catalyzes the rearrangement of -S-S- bonds in proteins.</text>
        <dbReference type="EC" id="5.3.4.1"/>
    </reaction>
</comment>
<evidence type="ECO:0000256" key="4">
    <source>
        <dbReference type="ARBA" id="ARBA00012723"/>
    </source>
</evidence>
<dbReference type="EMBL" id="JAGGNH010000005">
    <property type="protein sequence ID" value="KAJ0973182.1"/>
    <property type="molecule type" value="Genomic_DNA"/>
</dbReference>
<keyword evidence="7" id="KW-0676">Redox-active center</keyword>
<dbReference type="SUPFAM" id="SSF52833">
    <property type="entry name" value="Thioredoxin-like"/>
    <property type="match status" value="1"/>
</dbReference>
<keyword evidence="6" id="KW-0413">Isomerase</keyword>
<evidence type="ECO:0000313" key="9">
    <source>
        <dbReference type="EMBL" id="KAJ0973182.1"/>
    </source>
</evidence>
<dbReference type="GO" id="GO:0006457">
    <property type="term" value="P:protein folding"/>
    <property type="evidence" value="ECO:0007669"/>
    <property type="project" value="TreeGrafter"/>
</dbReference>
<dbReference type="InterPro" id="IPR013766">
    <property type="entry name" value="Thioredoxin_domain"/>
</dbReference>
<dbReference type="EC" id="5.3.4.1" evidence="4"/>
<dbReference type="Pfam" id="PF00085">
    <property type="entry name" value="Thioredoxin"/>
    <property type="match status" value="1"/>
</dbReference>
<evidence type="ECO:0000256" key="3">
    <source>
        <dbReference type="ARBA" id="ARBA00006347"/>
    </source>
</evidence>
<sequence>MVFLTGTDYGFGHASDVKFLPRGHVTINQPTVRLFKPLDELNTQDFNVDSLENFIEVSSVPIVTIFNKDPTNHPYIMKFFNSPHAKDGSLTPFTKSDPIPKVNDEPVKIAVANNLKDVVFNSRKNVLLDFYAPWCEHCKKLAPILDEVVVSFLDGSTNGIPSEFELREVWGYPTVYFSSATNKIMLYDGDRTAEAIINLIEKNWDTAKETLDKEIPVQSNSGKDEL</sequence>
<proteinExistence type="inferred from homology"/>
<dbReference type="GO" id="GO:0005788">
    <property type="term" value="C:endoplasmic reticulum lumen"/>
    <property type="evidence" value="ECO:0007669"/>
    <property type="project" value="UniProtKB-SubCell"/>
</dbReference>
<evidence type="ECO:0000256" key="7">
    <source>
        <dbReference type="ARBA" id="ARBA00023284"/>
    </source>
</evidence>
<dbReference type="PROSITE" id="PS51352">
    <property type="entry name" value="THIOREDOXIN_2"/>
    <property type="match status" value="1"/>
</dbReference>
<dbReference type="InterPro" id="IPR017937">
    <property type="entry name" value="Thioredoxin_CS"/>
</dbReference>
<comment type="subcellular location">
    <subcellularLocation>
        <location evidence="2">Endoplasmic reticulum lumen</location>
    </subcellularLocation>
</comment>
<dbReference type="PANTHER" id="PTHR18929:SF132">
    <property type="entry name" value="PROTEIN DISULFIDE-ISOMERASE A3"/>
    <property type="match status" value="1"/>
</dbReference>
<evidence type="ECO:0000256" key="5">
    <source>
        <dbReference type="ARBA" id="ARBA00022824"/>
    </source>
</evidence>
<keyword evidence="5" id="KW-0256">Endoplasmic reticulum</keyword>
<name>A0A9D5CIG5_9LILI</name>
<reference evidence="9" key="2">
    <citation type="journal article" date="2022" name="Hortic Res">
        <title>The genome of Dioscorea zingiberensis sheds light on the biosynthesis, origin and evolution of the medicinally important diosgenin saponins.</title>
        <authorList>
            <person name="Li Y."/>
            <person name="Tan C."/>
            <person name="Li Z."/>
            <person name="Guo J."/>
            <person name="Li S."/>
            <person name="Chen X."/>
            <person name="Wang C."/>
            <person name="Dai X."/>
            <person name="Yang H."/>
            <person name="Song W."/>
            <person name="Hou L."/>
            <person name="Xu J."/>
            <person name="Tong Z."/>
            <person name="Xu A."/>
            <person name="Yuan X."/>
            <person name="Wang W."/>
            <person name="Yang Q."/>
            <person name="Chen L."/>
            <person name="Sun Z."/>
            <person name="Wang K."/>
            <person name="Pan B."/>
            <person name="Chen J."/>
            <person name="Bao Y."/>
            <person name="Liu F."/>
            <person name="Qi X."/>
            <person name="Gang D.R."/>
            <person name="Wen J."/>
            <person name="Li J."/>
        </authorList>
    </citation>
    <scope>NUCLEOTIDE SEQUENCE</scope>
    <source>
        <strain evidence="9">Dzin_1.0</strain>
    </source>
</reference>
<dbReference type="Gene3D" id="3.40.30.10">
    <property type="entry name" value="Glutaredoxin"/>
    <property type="match status" value="2"/>
</dbReference>
<evidence type="ECO:0000256" key="6">
    <source>
        <dbReference type="ARBA" id="ARBA00023235"/>
    </source>
</evidence>
<evidence type="ECO:0000313" key="10">
    <source>
        <dbReference type="Proteomes" id="UP001085076"/>
    </source>
</evidence>
<feature type="domain" description="Thioredoxin" evidence="8">
    <location>
        <begin position="85"/>
        <end position="216"/>
    </location>
</feature>
<reference evidence="9" key="1">
    <citation type="submission" date="2021-03" db="EMBL/GenBank/DDBJ databases">
        <authorList>
            <person name="Li Z."/>
            <person name="Yang C."/>
        </authorList>
    </citation>
    <scope>NUCLEOTIDE SEQUENCE</scope>
    <source>
        <strain evidence="9">Dzin_1.0</strain>
        <tissue evidence="9">Leaf</tissue>
    </source>
</reference>
<evidence type="ECO:0000256" key="1">
    <source>
        <dbReference type="ARBA" id="ARBA00001182"/>
    </source>
</evidence>
<dbReference type="GO" id="GO:0003756">
    <property type="term" value="F:protein disulfide isomerase activity"/>
    <property type="evidence" value="ECO:0007669"/>
    <property type="project" value="UniProtKB-EC"/>
</dbReference>
<dbReference type="PROSITE" id="PS00194">
    <property type="entry name" value="THIOREDOXIN_1"/>
    <property type="match status" value="1"/>
</dbReference>
<dbReference type="GO" id="GO:0034976">
    <property type="term" value="P:response to endoplasmic reticulum stress"/>
    <property type="evidence" value="ECO:0007669"/>
    <property type="project" value="TreeGrafter"/>
</dbReference>
<evidence type="ECO:0000256" key="2">
    <source>
        <dbReference type="ARBA" id="ARBA00004319"/>
    </source>
</evidence>
<comment type="similarity">
    <text evidence="3">Belongs to the protein disulfide isomerase family.</text>
</comment>
<evidence type="ECO:0000259" key="8">
    <source>
        <dbReference type="PROSITE" id="PS51352"/>
    </source>
</evidence>
<dbReference type="PANTHER" id="PTHR18929">
    <property type="entry name" value="PROTEIN DISULFIDE ISOMERASE"/>
    <property type="match status" value="1"/>
</dbReference>
<dbReference type="InterPro" id="IPR036249">
    <property type="entry name" value="Thioredoxin-like_sf"/>
</dbReference>